<proteinExistence type="predicted"/>
<accession>A0A3S5AT47</accession>
<dbReference type="Pfam" id="PF13848">
    <property type="entry name" value="Thioredoxin_6"/>
    <property type="match status" value="1"/>
</dbReference>
<evidence type="ECO:0000313" key="1">
    <source>
        <dbReference type="EMBL" id="VEL27767.1"/>
    </source>
</evidence>
<keyword evidence="2" id="KW-1185">Reference proteome</keyword>
<dbReference type="CDD" id="cd02981">
    <property type="entry name" value="PDI_b_family"/>
    <property type="match status" value="1"/>
</dbReference>
<dbReference type="EMBL" id="CAAALY010089755">
    <property type="protein sequence ID" value="VEL27767.1"/>
    <property type="molecule type" value="Genomic_DNA"/>
</dbReference>
<comment type="caution">
    <text evidence="1">The sequence shown here is derived from an EMBL/GenBank/DDBJ whole genome shotgun (WGS) entry which is preliminary data.</text>
</comment>
<dbReference type="InterPro" id="IPR036249">
    <property type="entry name" value="Thioredoxin-like_sf"/>
</dbReference>
<dbReference type="Gene3D" id="3.40.30.10">
    <property type="entry name" value="Glutaredoxin"/>
    <property type="match status" value="1"/>
</dbReference>
<name>A0A3S5AT47_9PLAT</name>
<reference evidence="1" key="1">
    <citation type="submission" date="2018-11" db="EMBL/GenBank/DDBJ databases">
        <authorList>
            <consortium name="Pathogen Informatics"/>
        </authorList>
    </citation>
    <scope>NUCLEOTIDE SEQUENCE</scope>
</reference>
<sequence length="137" mass="15430">MATLSSHSPNTSLISVYVEVAEAYADLHVGLTYDTSVKNHYGLNELVSLILFRKEEPWQIVYDGKPNKDHIIDFLTANFQPNVTMFTCVHVPVFETNTLKYSVYLFLLGSDPQLEEIRANFSLVAGDFKSTVRLIGV</sequence>
<evidence type="ECO:0000313" key="2">
    <source>
        <dbReference type="Proteomes" id="UP000784294"/>
    </source>
</evidence>
<gene>
    <name evidence="1" type="ORF">PXEA_LOCUS21207</name>
</gene>
<dbReference type="AlphaFoldDB" id="A0A3S5AT47"/>
<protein>
    <submittedName>
        <fullName evidence="1">Uncharacterized protein</fullName>
    </submittedName>
</protein>
<organism evidence="1 2">
    <name type="scientific">Protopolystoma xenopodis</name>
    <dbReference type="NCBI Taxonomy" id="117903"/>
    <lineage>
        <taxon>Eukaryota</taxon>
        <taxon>Metazoa</taxon>
        <taxon>Spiralia</taxon>
        <taxon>Lophotrochozoa</taxon>
        <taxon>Platyhelminthes</taxon>
        <taxon>Monogenea</taxon>
        <taxon>Polyopisthocotylea</taxon>
        <taxon>Polystomatidea</taxon>
        <taxon>Polystomatidae</taxon>
        <taxon>Protopolystoma</taxon>
    </lineage>
</organism>
<dbReference type="Proteomes" id="UP000784294">
    <property type="component" value="Unassembled WGS sequence"/>
</dbReference>
<dbReference type="SUPFAM" id="SSF52833">
    <property type="entry name" value="Thioredoxin-like"/>
    <property type="match status" value="1"/>
</dbReference>